<dbReference type="Proteomes" id="UP000077684">
    <property type="component" value="Unassembled WGS sequence"/>
</dbReference>
<dbReference type="AlphaFoldDB" id="A0A8X7SSR9"/>
<sequence>MDETPVKNALIRIIAFGACNSSRAGDKPSYAKAASIVTLRYTTSHPFNPSTDEAVRVAVRDLVATGTPRYEHCNTQYYDAVDLVCSAAVLQHTPALDVVDEVSDGHDSDTTSNTSPTSSTSSNSTTNSTSSKGSNSTTGAPDTAAASNNPLALREFQSPAKYIMICPKCEIKSGLLTMCL</sequence>
<accession>A0A8X7SSR9</accession>
<feature type="region of interest" description="Disordered" evidence="1">
    <location>
        <begin position="101"/>
        <end position="146"/>
    </location>
</feature>
<comment type="caution">
    <text evidence="2">The sequence shown here is derived from an EMBL/GenBank/DDBJ whole genome shotgun (WGS) entry which is preliminary data.</text>
</comment>
<evidence type="ECO:0000313" key="3">
    <source>
        <dbReference type="Proteomes" id="UP000077684"/>
    </source>
</evidence>
<keyword evidence="3" id="KW-1185">Reference proteome</keyword>
<evidence type="ECO:0000256" key="1">
    <source>
        <dbReference type="SAM" id="MobiDB-lite"/>
    </source>
</evidence>
<reference evidence="2" key="1">
    <citation type="submission" date="2016-04" db="EMBL/GenBank/DDBJ databases">
        <authorList>
            <person name="Nguyen H.D."/>
            <person name="Samba Siva P."/>
            <person name="Cullis J."/>
            <person name="Levesque C.A."/>
            <person name="Hambleton S."/>
        </authorList>
    </citation>
    <scope>NUCLEOTIDE SEQUENCE</scope>
    <source>
        <strain evidence="2">DAOMC 236426</strain>
    </source>
</reference>
<dbReference type="EMBL" id="LWDE02002175">
    <property type="protein sequence ID" value="KAE8238306.1"/>
    <property type="molecule type" value="Genomic_DNA"/>
</dbReference>
<name>A0A8X7SSR9_9BASI</name>
<protein>
    <submittedName>
        <fullName evidence="2">Uncharacterized protein</fullName>
    </submittedName>
</protein>
<organism evidence="2 3">
    <name type="scientific">Tilletia controversa</name>
    <name type="common">dwarf bunt fungus</name>
    <dbReference type="NCBI Taxonomy" id="13291"/>
    <lineage>
        <taxon>Eukaryota</taxon>
        <taxon>Fungi</taxon>
        <taxon>Dikarya</taxon>
        <taxon>Basidiomycota</taxon>
        <taxon>Ustilaginomycotina</taxon>
        <taxon>Exobasidiomycetes</taxon>
        <taxon>Tilletiales</taxon>
        <taxon>Tilletiaceae</taxon>
        <taxon>Tilletia</taxon>
    </lineage>
</organism>
<evidence type="ECO:0000313" key="2">
    <source>
        <dbReference type="EMBL" id="KAE8238306.1"/>
    </source>
</evidence>
<proteinExistence type="predicted"/>
<feature type="compositionally biased region" description="Low complexity" evidence="1">
    <location>
        <begin position="110"/>
        <end position="138"/>
    </location>
</feature>
<reference evidence="2" key="2">
    <citation type="journal article" date="2019" name="IMA Fungus">
        <title>Genome sequencing and comparison of five Tilletia species to identify candidate genes for the detection of regulated species infecting wheat.</title>
        <authorList>
            <person name="Nguyen H.D.T."/>
            <person name="Sultana T."/>
            <person name="Kesanakurti P."/>
            <person name="Hambleton S."/>
        </authorList>
    </citation>
    <scope>NUCLEOTIDE SEQUENCE</scope>
    <source>
        <strain evidence="2">DAOMC 236426</strain>
    </source>
</reference>
<gene>
    <name evidence="2" type="ORF">A4X06_0g8881</name>
</gene>